<keyword evidence="2" id="KW-1185">Reference proteome</keyword>
<evidence type="ECO:0000313" key="1">
    <source>
        <dbReference type="EMBL" id="ALA62379.1"/>
    </source>
</evidence>
<dbReference type="Proteomes" id="UP000142477">
    <property type="component" value="Segment"/>
</dbReference>
<dbReference type="Pfam" id="PF03336">
    <property type="entry name" value="Pox_C4_C10"/>
    <property type="match status" value="1"/>
</dbReference>
<proteinExistence type="predicted"/>
<reference evidence="1 2" key="1">
    <citation type="journal article" date="2015" name="Infect. Genet. Evol.">
        <title>Unique genomic organization of a novel Avipoxvirus detected in turkey (Meleagris gallopavo).</title>
        <authorList>
            <person name="Banyai K."/>
            <person name="Palya V."/>
            <person name="Denes B."/>
            <person name="Glavits R."/>
            <person name="Ivanics E."/>
            <person name="Horvath B."/>
            <person name="Farkas S.L."/>
            <person name="Marton S."/>
            <person name="Balint A."/>
            <person name="Gyuranecz M."/>
            <person name="Erdelyi K."/>
            <person name="Dan A."/>
        </authorList>
    </citation>
    <scope>NUCLEOTIDE SEQUENCE [LARGE SCALE GENOMIC DNA]</scope>
    <source>
        <strain evidence="1 2">TKPV-HU1124/2011</strain>
    </source>
</reference>
<dbReference type="KEGG" id="vg:26122695"/>
<protein>
    <submittedName>
        <fullName evidence="1">C4L/C10L-like protein</fullName>
    </submittedName>
</protein>
<dbReference type="EMBL" id="KP728110">
    <property type="protein sequence ID" value="ALA62379.1"/>
    <property type="molecule type" value="Genomic_DNA"/>
</dbReference>
<accession>A0A0M3ZCL2</accession>
<dbReference type="PIRSF" id="PIRSF003698">
    <property type="entry name" value="VAC_C10L"/>
    <property type="match status" value="1"/>
</dbReference>
<dbReference type="GeneID" id="26122695"/>
<dbReference type="RefSeq" id="YP_009177026.1">
    <property type="nucleotide sequence ID" value="NC_028238.1"/>
</dbReference>
<dbReference type="InterPro" id="IPR005004">
    <property type="entry name" value="Poxvirus_C4/C10"/>
</dbReference>
<evidence type="ECO:0000313" key="2">
    <source>
        <dbReference type="Proteomes" id="UP000142477"/>
    </source>
</evidence>
<organism evidence="1 2">
    <name type="scientific">Turkeypox virus</name>
    <dbReference type="NCBI Taxonomy" id="336486"/>
    <lineage>
        <taxon>Viruses</taxon>
        <taxon>Varidnaviria</taxon>
        <taxon>Bamfordvirae</taxon>
        <taxon>Nucleocytoviricota</taxon>
        <taxon>Pokkesviricetes</taxon>
        <taxon>Chitovirales</taxon>
        <taxon>Poxviridae</taxon>
        <taxon>Chordopoxvirinae</taxon>
        <taxon>Avipoxvirus</taxon>
        <taxon>Avipoxvirus turkeypox</taxon>
    </lineage>
</organism>
<sequence>MSILLFPTEHNNIMLYTFPQDYLTDVKASIKDEILLSYDIVNSSLKYFCFEINDDIVSNISRRISNMLAIKIRVIDISSYFEIIVYDKDDTDIQHKELLSYIGYDSDIHLLLYLVLVLDSPADGGENIIHIDNNFKSSIYLPSSIDILFSRHALYEVSKIISGVKRIAVFKITAGFVLESDIIADINYLGWMHIYERELRNKFCYCHAKYINPYNEEYKQISILVNNLGKCMITAMHNNVRKIKRPTIFSSFEEFCIKVIFPYCDKIEISGINGNIYSFSNQDTETFIPNDPVLFEKLEQACTKREDKHYEIIGRSLLCSHKETVICVMKKFYFSLPDKERLIDKALELSIVPRSDWFNLPESQKRNVLSWWSYNKLFRTITADRLFEEEFDEFRYSESSGEDGI</sequence>
<name>A0A0M3ZCL2_9POXV</name>